<sequence length="544" mass="59767">MAQGAAASDVWLDAQANWEELHARPDEVSERAHRLVTSLQGDDRAWGHLLIATREQHYGDARVARVHLRHAHEAARQSGSGRLRWLLAAAQGMQDAIEGDAALALRGARQLEATCSEQAMPEDLLQSLHVQYAASLRLQDPDAAFTALYAALDSAERFRQRPERAWLFLKLAEHAIDAHDWTYAAECLCESELALRALGNDWLVSRLIAQQALLAAATVAPEQALGAVLQAMSADARQPQALQHRLALAAAELQTRRGDFEAAQQTLIGARTLVPVDQSRIYQVQRVHEGRLFLAMGRFAEAARWLEEALGALTDEDLRADRRLCGLAMDAAQARAGEDAYAKAYAHAVTHATLSEGFAQRCAGLRLKMQKARFEIARRRTEQDQAFAMQLQIQQLALRDPISGLYTRRHLVQSLPALLSRCSRTQTPVALVAVRFSDAGGAEFVDGALETRLVNALAISMEAQLRAYDFGCRYDDDTVLVVLEHCDARQARARMTLISERALPMLEGTVVQMALGVADTRDHGYEAQALIDAALGGALRSPST</sequence>
<reference evidence="3" key="1">
    <citation type="journal article" date="2019" name="Int. J. Syst. Evol. Microbiol.">
        <title>The Global Catalogue of Microorganisms (GCM) 10K type strain sequencing project: providing services to taxonomists for standard genome sequencing and annotation.</title>
        <authorList>
            <consortium name="The Broad Institute Genomics Platform"/>
            <consortium name="The Broad Institute Genome Sequencing Center for Infectious Disease"/>
            <person name="Wu L."/>
            <person name="Ma J."/>
        </authorList>
    </citation>
    <scope>NUCLEOTIDE SEQUENCE [LARGE SCALE GENOMIC DNA]</scope>
    <source>
        <strain evidence="3">KCTC 52168</strain>
    </source>
</reference>
<organism evidence="2 3">
    <name type="scientific">Piscinibacterium candidicorallinum</name>
    <dbReference type="NCBI Taxonomy" id="1793872"/>
    <lineage>
        <taxon>Bacteria</taxon>
        <taxon>Pseudomonadati</taxon>
        <taxon>Pseudomonadota</taxon>
        <taxon>Betaproteobacteria</taxon>
        <taxon>Burkholderiales</taxon>
        <taxon>Piscinibacterium</taxon>
    </lineage>
</organism>
<dbReference type="InterPro" id="IPR000160">
    <property type="entry name" value="GGDEF_dom"/>
</dbReference>
<accession>A0ABV7HBZ5</accession>
<dbReference type="InterPro" id="IPR029787">
    <property type="entry name" value="Nucleotide_cyclase"/>
</dbReference>
<dbReference type="SUPFAM" id="SSF55073">
    <property type="entry name" value="Nucleotide cyclase"/>
    <property type="match status" value="1"/>
</dbReference>
<name>A0ABV7HBZ5_9BURK</name>
<dbReference type="RefSeq" id="WP_377305180.1">
    <property type="nucleotide sequence ID" value="NZ_CP180191.1"/>
</dbReference>
<dbReference type="Proteomes" id="UP001595556">
    <property type="component" value="Unassembled WGS sequence"/>
</dbReference>
<keyword evidence="2" id="KW-0548">Nucleotidyltransferase</keyword>
<keyword evidence="2" id="KW-0808">Transferase</keyword>
<dbReference type="InterPro" id="IPR043128">
    <property type="entry name" value="Rev_trsase/Diguanyl_cyclase"/>
</dbReference>
<dbReference type="Pfam" id="PF00990">
    <property type="entry name" value="GGDEF"/>
    <property type="match status" value="1"/>
</dbReference>
<evidence type="ECO:0000313" key="2">
    <source>
        <dbReference type="EMBL" id="MFC3148857.1"/>
    </source>
</evidence>
<dbReference type="EMBL" id="JBHRTI010000010">
    <property type="protein sequence ID" value="MFC3148857.1"/>
    <property type="molecule type" value="Genomic_DNA"/>
</dbReference>
<dbReference type="SMART" id="SM00267">
    <property type="entry name" value="GGDEF"/>
    <property type="match status" value="1"/>
</dbReference>
<feature type="domain" description="GGDEF" evidence="1">
    <location>
        <begin position="386"/>
        <end position="541"/>
    </location>
</feature>
<evidence type="ECO:0000259" key="1">
    <source>
        <dbReference type="SMART" id="SM00267"/>
    </source>
</evidence>
<evidence type="ECO:0000313" key="3">
    <source>
        <dbReference type="Proteomes" id="UP001595556"/>
    </source>
</evidence>
<gene>
    <name evidence="2" type="ORF">ACFOEN_14585</name>
</gene>
<dbReference type="Gene3D" id="3.30.70.270">
    <property type="match status" value="1"/>
</dbReference>
<comment type="caution">
    <text evidence="2">The sequence shown here is derived from an EMBL/GenBank/DDBJ whole genome shotgun (WGS) entry which is preliminary data.</text>
</comment>
<proteinExistence type="predicted"/>
<keyword evidence="3" id="KW-1185">Reference proteome</keyword>
<protein>
    <submittedName>
        <fullName evidence="2">Diguanylate cyclase domain-containing protein</fullName>
        <ecNumber evidence="2">2.7.7.65</ecNumber>
    </submittedName>
</protein>
<dbReference type="EC" id="2.7.7.65" evidence="2"/>
<dbReference type="GO" id="GO:0052621">
    <property type="term" value="F:diguanylate cyclase activity"/>
    <property type="evidence" value="ECO:0007669"/>
    <property type="project" value="UniProtKB-EC"/>
</dbReference>